<keyword evidence="3" id="KW-1185">Reference proteome</keyword>
<reference evidence="2 3" key="1">
    <citation type="submission" date="2014-02" db="EMBL/GenBank/DDBJ databases">
        <title>Single nucleus genome sequencing reveals high similarity among nuclei of an endomycorrhizal fungus.</title>
        <authorList>
            <person name="Lin K."/>
            <person name="Geurts R."/>
            <person name="Zhang Z."/>
            <person name="Limpens E."/>
            <person name="Saunders D.G."/>
            <person name="Mu D."/>
            <person name="Pang E."/>
            <person name="Cao H."/>
            <person name="Cha H."/>
            <person name="Lin T."/>
            <person name="Zhou Q."/>
            <person name="Shang Y."/>
            <person name="Li Y."/>
            <person name="Ivanov S."/>
            <person name="Sharma T."/>
            <person name="Velzen R.V."/>
            <person name="Ruijter N.D."/>
            <person name="Aanen D.K."/>
            <person name="Win J."/>
            <person name="Kamoun S."/>
            <person name="Bisseling T."/>
            <person name="Huang S."/>
        </authorList>
    </citation>
    <scope>NUCLEOTIDE SEQUENCE [LARGE SCALE GENOMIC DNA]</scope>
    <source>
        <strain evidence="3">DAOM197198w</strain>
    </source>
</reference>
<accession>A0A015LYM4</accession>
<feature type="region of interest" description="Disordered" evidence="1">
    <location>
        <begin position="1"/>
        <end position="27"/>
    </location>
</feature>
<dbReference type="HOGENOM" id="CLU_2373939_0_0_1"/>
<feature type="compositionally biased region" description="Polar residues" evidence="1">
    <location>
        <begin position="15"/>
        <end position="25"/>
    </location>
</feature>
<dbReference type="Proteomes" id="UP000022910">
    <property type="component" value="Unassembled WGS sequence"/>
</dbReference>
<name>A0A015LYM4_RHIIW</name>
<protein>
    <submittedName>
        <fullName evidence="2">Uncharacterized protein</fullName>
    </submittedName>
</protein>
<organism evidence="2 3">
    <name type="scientific">Rhizophagus irregularis (strain DAOM 197198w)</name>
    <name type="common">Glomus intraradices</name>
    <dbReference type="NCBI Taxonomy" id="1432141"/>
    <lineage>
        <taxon>Eukaryota</taxon>
        <taxon>Fungi</taxon>
        <taxon>Fungi incertae sedis</taxon>
        <taxon>Mucoromycota</taxon>
        <taxon>Glomeromycotina</taxon>
        <taxon>Glomeromycetes</taxon>
        <taxon>Glomerales</taxon>
        <taxon>Glomeraceae</taxon>
        <taxon>Rhizophagus</taxon>
    </lineage>
</organism>
<dbReference type="OrthoDB" id="2317452at2759"/>
<sequence length="95" mass="11043">MKPTNYSMQKRRSNQFKSSRTQSVYRATKDSSYKSKLAISRETSQAAALRTVRVHFKTLSGHGGRRYQDQWMRMFGECWATSVIRDHIKVSGSTY</sequence>
<dbReference type="AlphaFoldDB" id="A0A015LYM4"/>
<evidence type="ECO:0000313" key="3">
    <source>
        <dbReference type="Proteomes" id="UP000022910"/>
    </source>
</evidence>
<comment type="caution">
    <text evidence="2">The sequence shown here is derived from an EMBL/GenBank/DDBJ whole genome shotgun (WGS) entry which is preliminary data.</text>
</comment>
<gene>
    <name evidence="2" type="ORF">RirG_186340</name>
</gene>
<dbReference type="EMBL" id="JEMT01026215">
    <property type="protein sequence ID" value="EXX59753.1"/>
    <property type="molecule type" value="Genomic_DNA"/>
</dbReference>
<evidence type="ECO:0000313" key="2">
    <source>
        <dbReference type="EMBL" id="EXX59753.1"/>
    </source>
</evidence>
<proteinExistence type="predicted"/>
<evidence type="ECO:0000256" key="1">
    <source>
        <dbReference type="SAM" id="MobiDB-lite"/>
    </source>
</evidence>